<dbReference type="OMA" id="DILMGWI"/>
<dbReference type="eggNOG" id="ENOG502QPWC">
    <property type="taxonomic scope" value="Eukaryota"/>
</dbReference>
<dbReference type="Proteomes" id="UP000002866">
    <property type="component" value="Chromosome 1"/>
</dbReference>
<dbReference type="PANTHER" id="PTHR43828">
    <property type="entry name" value="ASPARAGINASE"/>
    <property type="match status" value="1"/>
</dbReference>
<dbReference type="GeneID" id="14493385"/>
<dbReference type="InterPro" id="IPR002110">
    <property type="entry name" value="Ankyrin_rpt"/>
</dbReference>
<dbReference type="Pfam" id="PF12796">
    <property type="entry name" value="Ank_2"/>
    <property type="match status" value="1"/>
</dbReference>
<dbReference type="SMART" id="SM00248">
    <property type="entry name" value="ANK"/>
    <property type="match status" value="3"/>
</dbReference>
<keyword evidence="1" id="KW-0677">Repeat</keyword>
<dbReference type="GO" id="GO:0030907">
    <property type="term" value="C:MBF transcription complex"/>
    <property type="evidence" value="ECO:0007669"/>
    <property type="project" value="TreeGrafter"/>
</dbReference>
<evidence type="ECO:0000313" key="7">
    <source>
        <dbReference type="Proteomes" id="UP000002866"/>
    </source>
</evidence>
<dbReference type="RefSeq" id="XP_004178013.1">
    <property type="nucleotide sequence ID" value="XM_004177965.1"/>
</dbReference>
<dbReference type="GO" id="GO:0045944">
    <property type="term" value="P:positive regulation of transcription by RNA polymerase II"/>
    <property type="evidence" value="ECO:0007669"/>
    <property type="project" value="UniProtKB-ARBA"/>
</dbReference>
<evidence type="ECO:0000256" key="2">
    <source>
        <dbReference type="ARBA" id="ARBA00023043"/>
    </source>
</evidence>
<evidence type="ECO:0000256" key="1">
    <source>
        <dbReference type="ARBA" id="ARBA00022737"/>
    </source>
</evidence>
<evidence type="ECO:0000256" key="3">
    <source>
        <dbReference type="PROSITE-ProRule" id="PRU00023"/>
    </source>
</evidence>
<dbReference type="AlphaFoldDB" id="I2GWJ2"/>
<dbReference type="OrthoDB" id="6718656at2759"/>
<sequence>MIQDPQLRPSLPVQQVSSDIKNQLENFLKELLFPNNDKSEDLNNIQLPPADQLNSPLDDEGNTPLHWLVSVAHVTLVRRLIEAGADSCIGCARGETPLMRAVSCTNNYDAGTFESLLDILEPSIICVDTLGRTVFHHIALATNVPACAPAAKYYLDILMGWIVRNSSQNLKWVLQEMLPARDKNGETCLNIAERLNAQSIVEALNEYGATNESPSLTSGAKANSSSGNFQGTSNDSNSNNDNNMNINLNSNNQGLSGFELNMSASNKSDIPGLVSQLQDVLGRVENEHKSEIKEATETFEQLQIKLNIVKEQLVSENERLSRAKRLKEQNLILSEQINSISEYKNQLSRNFAPSSTINNNLDLNNIPIKAQIEAYKRNQKLLDQHLENVIEERLNLENKFRRVLALCLKVDEDKVDGMLDGLLQAIEAENGDEPSTGEMQEFLKRHGSIVGSNTSVNN</sequence>
<gene>
    <name evidence="6" type="primary">TBLA0A07030</name>
    <name evidence="6" type="ORF">TBLA_0A07030</name>
</gene>
<dbReference type="EMBL" id="HE806316">
    <property type="protein sequence ID" value="CCH58494.1"/>
    <property type="molecule type" value="Genomic_DNA"/>
</dbReference>
<dbReference type="GO" id="GO:0033309">
    <property type="term" value="C:SBF transcription complex"/>
    <property type="evidence" value="ECO:0007669"/>
    <property type="project" value="TreeGrafter"/>
</dbReference>
<evidence type="ECO:0000313" key="6">
    <source>
        <dbReference type="EMBL" id="CCH58494.1"/>
    </source>
</evidence>
<dbReference type="GO" id="GO:0003713">
    <property type="term" value="F:transcription coactivator activity"/>
    <property type="evidence" value="ECO:0007669"/>
    <property type="project" value="TreeGrafter"/>
</dbReference>
<feature type="repeat" description="ANK" evidence="3">
    <location>
        <begin position="60"/>
        <end position="86"/>
    </location>
</feature>
<reference evidence="6 7" key="1">
    <citation type="journal article" date="2011" name="Proc. Natl. Acad. Sci. U.S.A.">
        <title>Evolutionary erosion of yeast sex chromosomes by mating-type switching accidents.</title>
        <authorList>
            <person name="Gordon J.L."/>
            <person name="Armisen D."/>
            <person name="Proux-Wera E."/>
            <person name="Oheigeartaigh S.S."/>
            <person name="Byrne K.P."/>
            <person name="Wolfe K.H."/>
        </authorList>
    </citation>
    <scope>NUCLEOTIDE SEQUENCE [LARGE SCALE GENOMIC DNA]</scope>
    <source>
        <strain evidence="7">ATCC 34711 / CBS 6284 / DSM 70876 / NBRC 10599 / NRRL Y-10934 / UCD 77-7</strain>
    </source>
</reference>
<protein>
    <submittedName>
        <fullName evidence="6">Uncharacterized protein</fullName>
    </submittedName>
</protein>
<keyword evidence="2 3" id="KW-0040">ANK repeat</keyword>
<dbReference type="PROSITE" id="PS50088">
    <property type="entry name" value="ANK_REPEAT"/>
    <property type="match status" value="1"/>
</dbReference>
<dbReference type="PROSITE" id="PS50297">
    <property type="entry name" value="ANK_REP_REGION"/>
    <property type="match status" value="1"/>
</dbReference>
<proteinExistence type="predicted"/>
<dbReference type="Gene3D" id="1.25.40.20">
    <property type="entry name" value="Ankyrin repeat-containing domain"/>
    <property type="match status" value="1"/>
</dbReference>
<name>I2GWJ2_HENB6</name>
<dbReference type="PANTHER" id="PTHR43828:SF3">
    <property type="entry name" value="CHROMO DOMAIN-CONTAINING PROTEIN"/>
    <property type="match status" value="1"/>
</dbReference>
<dbReference type="InterPro" id="IPR036770">
    <property type="entry name" value="Ankyrin_rpt-contain_sf"/>
</dbReference>
<evidence type="ECO:0000256" key="4">
    <source>
        <dbReference type="SAM" id="Coils"/>
    </source>
</evidence>
<feature type="compositionally biased region" description="Polar residues" evidence="5">
    <location>
        <begin position="211"/>
        <end position="232"/>
    </location>
</feature>
<keyword evidence="4" id="KW-0175">Coiled coil</keyword>
<feature type="region of interest" description="Disordered" evidence="5">
    <location>
        <begin position="211"/>
        <end position="250"/>
    </location>
</feature>
<feature type="coiled-coil region" evidence="4">
    <location>
        <begin position="285"/>
        <end position="330"/>
    </location>
</feature>
<organism evidence="6 7">
    <name type="scientific">Henningerozyma blattae (strain ATCC 34711 / CBS 6284 / DSM 70876 / NBRC 10599 / NRRL Y-10934 / UCD 77-7)</name>
    <name type="common">Yeast</name>
    <name type="synonym">Tetrapisispora blattae</name>
    <dbReference type="NCBI Taxonomy" id="1071380"/>
    <lineage>
        <taxon>Eukaryota</taxon>
        <taxon>Fungi</taxon>
        <taxon>Dikarya</taxon>
        <taxon>Ascomycota</taxon>
        <taxon>Saccharomycotina</taxon>
        <taxon>Saccharomycetes</taxon>
        <taxon>Saccharomycetales</taxon>
        <taxon>Saccharomycetaceae</taxon>
        <taxon>Henningerozyma</taxon>
    </lineage>
</organism>
<dbReference type="InParanoid" id="I2GWJ2"/>
<keyword evidence="7" id="KW-1185">Reference proteome</keyword>
<dbReference type="STRING" id="1071380.I2GWJ2"/>
<dbReference type="KEGG" id="tbl:TBLA_0A07030"/>
<dbReference type="FunCoup" id="I2GWJ2">
    <property type="interactions" value="648"/>
</dbReference>
<dbReference type="InterPro" id="IPR051642">
    <property type="entry name" value="SWI6-like"/>
</dbReference>
<evidence type="ECO:0000256" key="5">
    <source>
        <dbReference type="SAM" id="MobiDB-lite"/>
    </source>
</evidence>
<accession>I2GWJ2</accession>
<dbReference type="HOGENOM" id="CLU_597415_0_0_1"/>
<dbReference type="SUPFAM" id="SSF48403">
    <property type="entry name" value="Ankyrin repeat"/>
    <property type="match status" value="1"/>
</dbReference>
<feature type="compositionally biased region" description="Low complexity" evidence="5">
    <location>
        <begin position="233"/>
        <end position="250"/>
    </location>
</feature>